<dbReference type="Pfam" id="PF07813">
    <property type="entry name" value="LTXXQ"/>
    <property type="match status" value="1"/>
</dbReference>
<feature type="coiled-coil region" evidence="5">
    <location>
        <begin position="71"/>
        <end position="98"/>
    </location>
</feature>
<dbReference type="PANTHER" id="PTHR38102">
    <property type="entry name" value="PERIPLASMIC CHAPERONE SPY"/>
    <property type="match status" value="1"/>
</dbReference>
<dbReference type="PIRSF" id="PIRSF034445">
    <property type="entry name" value="CpxP_Spy"/>
    <property type="match status" value="1"/>
</dbReference>
<comment type="caution">
    <text evidence="6">The sequence shown here is derived from an EMBL/GenBank/DDBJ whole genome shotgun (WGS) entry which is preliminary data.</text>
</comment>
<dbReference type="EMBL" id="JAVRIF010000004">
    <property type="protein sequence ID" value="MDT0603775.1"/>
    <property type="molecule type" value="Genomic_DNA"/>
</dbReference>
<accession>A0ABU3A0S0</accession>
<gene>
    <name evidence="6" type="ORF">RM573_09230</name>
</gene>
<evidence type="ECO:0000256" key="3">
    <source>
        <dbReference type="ARBA" id="ARBA00022729"/>
    </source>
</evidence>
<dbReference type="CDD" id="cd09916">
    <property type="entry name" value="CpxP_like"/>
    <property type="match status" value="1"/>
</dbReference>
<keyword evidence="7" id="KW-1185">Reference proteome</keyword>
<evidence type="ECO:0000256" key="4">
    <source>
        <dbReference type="ARBA" id="ARBA00022764"/>
    </source>
</evidence>
<dbReference type="Gene3D" id="1.20.120.1490">
    <property type="match status" value="1"/>
</dbReference>
<dbReference type="InterPro" id="IPR052211">
    <property type="entry name" value="Cpx_auxiliary_protein"/>
</dbReference>
<protein>
    <submittedName>
        <fullName evidence="6">Spy/CpxP family protein refolding chaperone</fullName>
    </submittedName>
</protein>
<proteinExistence type="inferred from homology"/>
<reference evidence="6 7" key="1">
    <citation type="submission" date="2023-09" db="EMBL/GenBank/DDBJ databases">
        <authorList>
            <person name="Rey-Velasco X."/>
        </authorList>
    </citation>
    <scope>NUCLEOTIDE SEQUENCE [LARGE SCALE GENOMIC DNA]</scope>
    <source>
        <strain evidence="6 7">W431</strain>
    </source>
</reference>
<dbReference type="RefSeq" id="WP_311580632.1">
    <property type="nucleotide sequence ID" value="NZ_JAVRIF010000004.1"/>
</dbReference>
<keyword evidence="4" id="KW-0574">Periplasm</keyword>
<evidence type="ECO:0000313" key="6">
    <source>
        <dbReference type="EMBL" id="MDT0603775.1"/>
    </source>
</evidence>
<comment type="subcellular location">
    <subcellularLocation>
        <location evidence="1">Periplasm</location>
    </subcellularLocation>
</comment>
<keyword evidence="3" id="KW-0732">Signal</keyword>
<evidence type="ECO:0000256" key="2">
    <source>
        <dbReference type="ARBA" id="ARBA00008441"/>
    </source>
</evidence>
<dbReference type="PANTHER" id="PTHR38102:SF1">
    <property type="entry name" value="PERIPLASMIC CHAPERONE SPY"/>
    <property type="match status" value="1"/>
</dbReference>
<evidence type="ECO:0000256" key="5">
    <source>
        <dbReference type="SAM" id="Coils"/>
    </source>
</evidence>
<dbReference type="InterPro" id="IPR012899">
    <property type="entry name" value="LTXXQ"/>
</dbReference>
<evidence type="ECO:0000256" key="1">
    <source>
        <dbReference type="ARBA" id="ARBA00004418"/>
    </source>
</evidence>
<name>A0ABU3A0S0_9GAMM</name>
<sequence length="152" mass="17679">MNIKPMLLIGTILVSSLAILPVQEVIAKEGQTAQTEHMKKGKKHPMMRQFKKMAKHLALTDEQKTQVKAIFEQTKLKAKEQKETMKGFKEQVKSLMSAPTFDEKAFTELHSQYQTSFTEMALQKAKSKHAIMQVLTTEQREKFMKFNRKHRR</sequence>
<keyword evidence="5" id="KW-0175">Coiled coil</keyword>
<comment type="similarity">
    <text evidence="2">Belongs to the CpxP/Spy family.</text>
</comment>
<evidence type="ECO:0000313" key="7">
    <source>
        <dbReference type="Proteomes" id="UP001266357"/>
    </source>
</evidence>
<organism evidence="6 7">
    <name type="scientific">Thalassotalea castellviae</name>
    <dbReference type="NCBI Taxonomy" id="3075612"/>
    <lineage>
        <taxon>Bacteria</taxon>
        <taxon>Pseudomonadati</taxon>
        <taxon>Pseudomonadota</taxon>
        <taxon>Gammaproteobacteria</taxon>
        <taxon>Alteromonadales</taxon>
        <taxon>Colwelliaceae</taxon>
        <taxon>Thalassotalea</taxon>
    </lineage>
</organism>
<dbReference type="Proteomes" id="UP001266357">
    <property type="component" value="Unassembled WGS sequence"/>
</dbReference>